<dbReference type="RefSeq" id="WP_289453557.1">
    <property type="nucleotide sequence ID" value="NZ_JAUCGQ010000001.1"/>
</dbReference>
<comment type="caution">
    <text evidence="1">The sequence shown here is derived from an EMBL/GenBank/DDBJ whole genome shotgun (WGS) entry which is preliminary data.</text>
</comment>
<accession>A0ABT7SEP0</accession>
<dbReference type="SUPFAM" id="SSF56801">
    <property type="entry name" value="Acetyl-CoA synthetase-like"/>
    <property type="match status" value="1"/>
</dbReference>
<keyword evidence="2" id="KW-1185">Reference proteome</keyword>
<evidence type="ECO:0000313" key="1">
    <source>
        <dbReference type="EMBL" id="MDM7854009.1"/>
    </source>
</evidence>
<proteinExistence type="predicted"/>
<dbReference type="NCBIfam" id="TIGR03089">
    <property type="entry name" value="TIGR03089 family protein"/>
    <property type="match status" value="1"/>
</dbReference>
<dbReference type="Gene3D" id="3.40.50.12780">
    <property type="entry name" value="N-terminal domain of ligase-like"/>
    <property type="match status" value="1"/>
</dbReference>
<dbReference type="EMBL" id="JAUCGQ010000001">
    <property type="protein sequence ID" value="MDM7854009.1"/>
    <property type="molecule type" value="Genomic_DNA"/>
</dbReference>
<reference evidence="1 2" key="1">
    <citation type="submission" date="2023-06" db="EMBL/GenBank/DDBJ databases">
        <title>Cellulomonas sp. MW4 Whole genome sequence.</title>
        <authorList>
            <person name="Park S."/>
        </authorList>
    </citation>
    <scope>NUCLEOTIDE SEQUENCE [LARGE SCALE GENOMIC DNA]</scope>
    <source>
        <strain evidence="1 2">MW4</strain>
    </source>
</reference>
<name>A0ABT7SEP0_9CELL</name>
<gene>
    <name evidence="1" type="ORF">QRT04_03620</name>
</gene>
<protein>
    <submittedName>
        <fullName evidence="1">TIGR03089 family protein</fullName>
    </submittedName>
</protein>
<organism evidence="1 2">
    <name type="scientific">Cellulomonas alba</name>
    <dbReference type="NCBI Taxonomy" id="3053467"/>
    <lineage>
        <taxon>Bacteria</taxon>
        <taxon>Bacillati</taxon>
        <taxon>Actinomycetota</taxon>
        <taxon>Actinomycetes</taxon>
        <taxon>Micrococcales</taxon>
        <taxon>Cellulomonadaceae</taxon>
        <taxon>Cellulomonas</taxon>
    </lineage>
</organism>
<sequence>MPPTTIADLLTLLVREPGRPRLTWYGDDHERVELSGAVLENWVHKTANLLVEEFDAGPGTRVRLDLPGHWRTVVWALATWRVGAGVVLDDAPHDVLVTADAADAGASRARDVVVVTLAALARRSPDPLPAGAVDAAAAVMTYGDVLAWAPDVEPSAAALLTPAGATPHAGLADLLGAADEPGARRLVVLGADEPLGSLLAVLATLGAAGSVVLATPAAVADPQARERLVASERVTA</sequence>
<evidence type="ECO:0000313" key="2">
    <source>
        <dbReference type="Proteomes" id="UP001529338"/>
    </source>
</evidence>
<dbReference type="Proteomes" id="UP001529338">
    <property type="component" value="Unassembled WGS sequence"/>
</dbReference>
<dbReference type="InterPro" id="IPR017523">
    <property type="entry name" value="Rv3268"/>
</dbReference>
<dbReference type="InterPro" id="IPR042099">
    <property type="entry name" value="ANL_N_sf"/>
</dbReference>